<reference evidence="1" key="1">
    <citation type="journal article" date="2021" name="Arch. Microbiol.">
        <title>Methyloradius palustris gen. nov., sp. nov., a methanol-oxidizing bacterium isolated from snow.</title>
        <authorList>
            <person name="Miyadera T."/>
            <person name="Kojima H."/>
            <person name="Fukui M."/>
        </authorList>
    </citation>
    <scope>NUCLEOTIDE SEQUENCE</scope>
    <source>
        <strain evidence="1">Zm11</strain>
    </source>
</reference>
<protein>
    <submittedName>
        <fullName evidence="1">Uncharacterized protein</fullName>
    </submittedName>
</protein>
<evidence type="ECO:0000313" key="1">
    <source>
        <dbReference type="EMBL" id="BCM25107.1"/>
    </source>
</evidence>
<dbReference type="KEGG" id="mpau:ZMTM_13660"/>
<organism evidence="1 2">
    <name type="scientific">Methyloradius palustris</name>
    <dbReference type="NCBI Taxonomy" id="2778876"/>
    <lineage>
        <taxon>Bacteria</taxon>
        <taxon>Pseudomonadati</taxon>
        <taxon>Pseudomonadota</taxon>
        <taxon>Betaproteobacteria</taxon>
        <taxon>Nitrosomonadales</taxon>
        <taxon>Methylophilaceae</taxon>
        <taxon>Methyloradius</taxon>
    </lineage>
</organism>
<name>A0A8D5JYX1_9PROT</name>
<accession>A0A8D5JYX1</accession>
<dbReference type="Proteomes" id="UP000826722">
    <property type="component" value="Chromosome"/>
</dbReference>
<dbReference type="AlphaFoldDB" id="A0A8D5JYX1"/>
<sequence length="74" mass="7789">MTLKILRTSPLPLGCCNIFAGVVPKDQSSVLSHLLAFSSEPKAIILAALTSESVGGVLGIIFEYLEQLRSSSVA</sequence>
<proteinExistence type="predicted"/>
<keyword evidence="2" id="KW-1185">Reference proteome</keyword>
<evidence type="ECO:0000313" key="2">
    <source>
        <dbReference type="Proteomes" id="UP000826722"/>
    </source>
</evidence>
<gene>
    <name evidence="1" type="ORF">ZMTM_13660</name>
</gene>
<dbReference type="EMBL" id="AP024110">
    <property type="protein sequence ID" value="BCM25107.1"/>
    <property type="molecule type" value="Genomic_DNA"/>
</dbReference>
<dbReference type="RefSeq" id="WP_221763234.1">
    <property type="nucleotide sequence ID" value="NZ_AP024110.1"/>
</dbReference>